<evidence type="ECO:0000256" key="9">
    <source>
        <dbReference type="ARBA" id="ARBA00022842"/>
    </source>
</evidence>
<proteinExistence type="inferred from homology"/>
<dbReference type="EMBL" id="JAQKAB010000005">
    <property type="protein sequence ID" value="MDA7026744.1"/>
    <property type="molecule type" value="Genomic_DNA"/>
</dbReference>
<keyword evidence="9 11" id="KW-0460">Magnesium</keyword>
<dbReference type="NCBIfam" id="NF002360">
    <property type="entry name" value="PRK01322.1"/>
    <property type="match status" value="1"/>
</dbReference>
<name>A0ABT4X4T6_9BACI</name>
<keyword evidence="6 11" id="KW-0547">Nucleotide-binding</keyword>
<reference evidence="12 13" key="1">
    <citation type="submission" date="2023-01" db="EMBL/GenBank/DDBJ databases">
        <title>Bacillus changyiensis sp. nov., isolated from a coastal deposit.</title>
        <authorList>
            <person name="Xiao G."/>
            <person name="Lai Q."/>
            <person name="Hu Z."/>
            <person name="Shao Z."/>
        </authorList>
    </citation>
    <scope>NUCLEOTIDE SEQUENCE [LARGE SCALE GENOMIC DNA]</scope>
    <source>
        <strain evidence="12 13">CLL-7-23</strain>
    </source>
</reference>
<evidence type="ECO:0000313" key="12">
    <source>
        <dbReference type="EMBL" id="MDA7026744.1"/>
    </source>
</evidence>
<keyword evidence="8 11" id="KW-0067">ATP-binding</keyword>
<dbReference type="NCBIfam" id="TIGR01204">
    <property type="entry name" value="bioW"/>
    <property type="match status" value="1"/>
</dbReference>
<evidence type="ECO:0000256" key="8">
    <source>
        <dbReference type="ARBA" id="ARBA00022840"/>
    </source>
</evidence>
<keyword evidence="5 11" id="KW-0436">Ligase</keyword>
<gene>
    <name evidence="11 12" type="primary">bioW</name>
    <name evidence="12" type="ORF">PJ311_09000</name>
</gene>
<evidence type="ECO:0000256" key="4">
    <source>
        <dbReference type="ARBA" id="ARBA00012984"/>
    </source>
</evidence>
<dbReference type="GO" id="GO:0042410">
    <property type="term" value="F:6-carboxyhexanoate-CoA ligase activity"/>
    <property type="evidence" value="ECO:0007669"/>
    <property type="project" value="UniProtKB-EC"/>
</dbReference>
<evidence type="ECO:0000256" key="10">
    <source>
        <dbReference type="ARBA" id="ARBA00049553"/>
    </source>
</evidence>
<keyword evidence="13" id="KW-1185">Reference proteome</keyword>
<dbReference type="RefSeq" id="WP_271340714.1">
    <property type="nucleotide sequence ID" value="NZ_JAQKAB010000005.1"/>
</dbReference>
<dbReference type="HAMAP" id="MF_00668">
    <property type="entry name" value="BioW"/>
    <property type="match status" value="1"/>
</dbReference>
<comment type="pathway">
    <text evidence="2 11">Metabolic intermediate metabolism; pimeloyl-CoA biosynthesis; pimeloyl-CoA from pimelate: step 1/1.</text>
</comment>
<dbReference type="Pfam" id="PF03744">
    <property type="entry name" value="BioW"/>
    <property type="match status" value="1"/>
</dbReference>
<protein>
    <recommendedName>
        <fullName evidence="4 11">6-carboxyhexanoate--CoA ligase</fullName>
        <ecNumber evidence="4 11">6.2.1.14</ecNumber>
    </recommendedName>
    <alternativeName>
        <fullName evidence="11">Pimeloyl-CoA synthase</fullName>
    </alternativeName>
</protein>
<evidence type="ECO:0000256" key="6">
    <source>
        <dbReference type="ARBA" id="ARBA00022741"/>
    </source>
</evidence>
<comment type="subunit">
    <text evidence="3 11">Homodimer.</text>
</comment>
<comment type="catalytic activity">
    <reaction evidence="10 11">
        <text>heptanedioate + ATP + CoA = 6-carboxyhexanoyl-CoA + AMP + diphosphate</text>
        <dbReference type="Rhea" id="RHEA:14781"/>
        <dbReference type="ChEBI" id="CHEBI:30616"/>
        <dbReference type="ChEBI" id="CHEBI:33019"/>
        <dbReference type="ChEBI" id="CHEBI:36165"/>
        <dbReference type="ChEBI" id="CHEBI:57287"/>
        <dbReference type="ChEBI" id="CHEBI:57360"/>
        <dbReference type="ChEBI" id="CHEBI:456215"/>
        <dbReference type="EC" id="6.2.1.14"/>
    </reaction>
</comment>
<sequence>MKGEKYYSVRMRASQNGSHEEGGKHISGGERLTTYSGLKQAINALLDKSLAHSRGQPDFVQIQFETVNQPIKLLHPLQVNTNQVNSIETGKELAVELLKYAGVPSAVIETAHQQTPEYSEVRGAVLIDIHSGKRIDGRKEKGVRVSRIDWSDTNFRMWATKHDIPLKSRIKEAIALATKVCDHPAVIAEFCFSDDPDYITGYVAGKKLGYQRVTKLKEYGDENGCRIFFVDSSRNLENCINDLEKQPVMIHWGDQDAN</sequence>
<evidence type="ECO:0000256" key="5">
    <source>
        <dbReference type="ARBA" id="ARBA00022598"/>
    </source>
</evidence>
<organism evidence="12 13">
    <name type="scientific">Bacillus changyiensis</name>
    <dbReference type="NCBI Taxonomy" id="3004103"/>
    <lineage>
        <taxon>Bacteria</taxon>
        <taxon>Bacillati</taxon>
        <taxon>Bacillota</taxon>
        <taxon>Bacilli</taxon>
        <taxon>Bacillales</taxon>
        <taxon>Bacillaceae</taxon>
        <taxon>Bacillus</taxon>
    </lineage>
</organism>
<dbReference type="EC" id="6.2.1.14" evidence="4 11"/>
<keyword evidence="7 11" id="KW-0093">Biotin biosynthesis</keyword>
<comment type="caution">
    <text evidence="12">The sequence shown here is derived from an EMBL/GenBank/DDBJ whole genome shotgun (WGS) entry which is preliminary data.</text>
</comment>
<comment type="function">
    <text evidence="11">Catalyzes the transformation of pimelate into pimeloyl-CoA with concomitant hydrolysis of ATP to AMP.</text>
</comment>
<evidence type="ECO:0000256" key="7">
    <source>
        <dbReference type="ARBA" id="ARBA00022756"/>
    </source>
</evidence>
<dbReference type="InterPro" id="IPR005499">
    <property type="entry name" value="BioW"/>
</dbReference>
<evidence type="ECO:0000256" key="1">
    <source>
        <dbReference type="ARBA" id="ARBA00001946"/>
    </source>
</evidence>
<evidence type="ECO:0000256" key="11">
    <source>
        <dbReference type="HAMAP-Rule" id="MF_00668"/>
    </source>
</evidence>
<evidence type="ECO:0000256" key="2">
    <source>
        <dbReference type="ARBA" id="ARBA00005075"/>
    </source>
</evidence>
<evidence type="ECO:0000256" key="3">
    <source>
        <dbReference type="ARBA" id="ARBA00011738"/>
    </source>
</evidence>
<comment type="similarity">
    <text evidence="11">Belongs to the BioW family.</text>
</comment>
<dbReference type="Proteomes" id="UP001211894">
    <property type="component" value="Unassembled WGS sequence"/>
</dbReference>
<evidence type="ECO:0000313" key="13">
    <source>
        <dbReference type="Proteomes" id="UP001211894"/>
    </source>
</evidence>
<comment type="cofactor">
    <cofactor evidence="1 11">
        <name>Mg(2+)</name>
        <dbReference type="ChEBI" id="CHEBI:18420"/>
    </cofactor>
</comment>
<accession>A0ABT4X4T6</accession>